<dbReference type="EMBL" id="CM004388">
    <property type="protein sequence ID" value="OAY57760.1"/>
    <property type="molecule type" value="Genomic_DNA"/>
</dbReference>
<evidence type="ECO:0000256" key="15">
    <source>
        <dbReference type="ARBA" id="ARBA00022989"/>
    </source>
</evidence>
<keyword evidence="18" id="KW-0472">Membrane</keyword>
<dbReference type="InterPro" id="IPR037219">
    <property type="entry name" value="Peptidase_M41-like"/>
</dbReference>
<dbReference type="FunFam" id="1.20.58.760:FF:000006">
    <property type="entry name" value="ATP-dependent zinc metalloprotease FTSH 7, chloroplastic"/>
    <property type="match status" value="1"/>
</dbReference>
<evidence type="ECO:0000256" key="18">
    <source>
        <dbReference type="ARBA" id="ARBA00023136"/>
    </source>
</evidence>
<dbReference type="SUPFAM" id="SSF140990">
    <property type="entry name" value="FtsH protease domain-like"/>
    <property type="match status" value="1"/>
</dbReference>
<keyword evidence="23" id="KW-1185">Reference proteome</keyword>
<keyword evidence="8" id="KW-0812">Transmembrane</keyword>
<dbReference type="CDD" id="cd19501">
    <property type="entry name" value="RecA-like_FtsH"/>
    <property type="match status" value="1"/>
</dbReference>
<dbReference type="InterPro" id="IPR003960">
    <property type="entry name" value="ATPase_AAA_CS"/>
</dbReference>
<dbReference type="SMART" id="SM00382">
    <property type="entry name" value="AAA"/>
    <property type="match status" value="1"/>
</dbReference>
<dbReference type="GO" id="GO:0008270">
    <property type="term" value="F:zinc ion binding"/>
    <property type="evidence" value="ECO:0007669"/>
    <property type="project" value="InterPro"/>
</dbReference>
<comment type="subcellular location">
    <subcellularLocation>
        <location evidence="19">Plastid</location>
        <location evidence="19">Chloroplast thylakoid membrane</location>
        <topology evidence="19">Multi-pass membrane protein</topology>
        <orientation evidence="19">Stromal side</orientation>
    </subcellularLocation>
</comment>
<dbReference type="InterPro" id="IPR027417">
    <property type="entry name" value="P-loop_NTPase"/>
</dbReference>
<keyword evidence="5" id="KW-0150">Chloroplast</keyword>
<keyword evidence="16" id="KW-0482">Metalloprotease</keyword>
<dbReference type="Gene3D" id="3.30.720.210">
    <property type="match status" value="1"/>
</dbReference>
<evidence type="ECO:0000256" key="9">
    <source>
        <dbReference type="ARBA" id="ARBA00022723"/>
    </source>
</evidence>
<evidence type="ECO:0000256" key="19">
    <source>
        <dbReference type="ARBA" id="ARBA00060401"/>
    </source>
</evidence>
<dbReference type="AlphaFoldDB" id="A0A2C9WD93"/>
<keyword evidence="15" id="KW-1133">Transmembrane helix</keyword>
<reference evidence="23" key="1">
    <citation type="journal article" date="2016" name="Nat. Biotechnol.">
        <title>Sequencing wild and cultivated cassava and related species reveals extensive interspecific hybridization and genetic diversity.</title>
        <authorList>
            <person name="Bredeson J.V."/>
            <person name="Lyons J.B."/>
            <person name="Prochnik S.E."/>
            <person name="Wu G.A."/>
            <person name="Ha C.M."/>
            <person name="Edsinger-Gonzales E."/>
            <person name="Grimwood J."/>
            <person name="Schmutz J."/>
            <person name="Rabbi I.Y."/>
            <person name="Egesi C."/>
            <person name="Nauluvula P."/>
            <person name="Lebot V."/>
            <person name="Ndunguru J."/>
            <person name="Mkamilo G."/>
            <person name="Bart R.S."/>
            <person name="Setter T.L."/>
            <person name="Gleadow R.M."/>
            <person name="Kulakow P."/>
            <person name="Ferguson M.E."/>
            <person name="Rounsley S."/>
            <person name="Rokhsar D.S."/>
        </authorList>
    </citation>
    <scope>NUCLEOTIDE SEQUENCE [LARGE SCALE GENOMIC DNA]</scope>
    <source>
        <strain evidence="23">cv. AM560-2</strain>
    </source>
</reference>
<feature type="region of interest" description="Disordered" evidence="20">
    <location>
        <begin position="90"/>
        <end position="135"/>
    </location>
</feature>
<dbReference type="PROSITE" id="PS00674">
    <property type="entry name" value="AAA"/>
    <property type="match status" value="1"/>
</dbReference>
<dbReference type="PANTHER" id="PTHR23076">
    <property type="entry name" value="METALLOPROTEASE M41 FTSH"/>
    <property type="match status" value="1"/>
</dbReference>
<evidence type="ECO:0000256" key="10">
    <source>
        <dbReference type="ARBA" id="ARBA00022741"/>
    </source>
</evidence>
<evidence type="ECO:0000256" key="5">
    <source>
        <dbReference type="ARBA" id="ARBA00022528"/>
    </source>
</evidence>
<dbReference type="Gramene" id="Manes.02G121800.5.v8.1">
    <property type="protein sequence ID" value="Manes.02G121800.5.v8.1.CDS"/>
    <property type="gene ID" value="Manes.02G121800.v8.1"/>
</dbReference>
<dbReference type="GO" id="GO:0004176">
    <property type="term" value="F:ATP-dependent peptidase activity"/>
    <property type="evidence" value="ECO:0000318"/>
    <property type="project" value="GO_Central"/>
</dbReference>
<keyword evidence="17" id="KW-0793">Thylakoid</keyword>
<dbReference type="FunFam" id="3.40.50.300:FF:000352">
    <property type="entry name" value="ATP-dependent zinc metalloprotease FTSH 7, chloroplastic"/>
    <property type="match status" value="1"/>
</dbReference>
<evidence type="ECO:0000256" key="16">
    <source>
        <dbReference type="ARBA" id="ARBA00023049"/>
    </source>
</evidence>
<dbReference type="Pfam" id="PF06480">
    <property type="entry name" value="FtsH_ext"/>
    <property type="match status" value="1"/>
</dbReference>
<evidence type="ECO:0000313" key="22">
    <source>
        <dbReference type="EMBL" id="OAY57760.1"/>
    </source>
</evidence>
<evidence type="ECO:0000313" key="23">
    <source>
        <dbReference type="Proteomes" id="UP000091857"/>
    </source>
</evidence>
<keyword evidence="9" id="KW-0479">Metal-binding</keyword>
<keyword evidence="10" id="KW-0547">Nucleotide-binding</keyword>
<dbReference type="InterPro" id="IPR011546">
    <property type="entry name" value="Pept_M41_FtsH_extracell"/>
</dbReference>
<keyword evidence="14" id="KW-0809">Transit peptide</keyword>
<evidence type="ECO:0000256" key="14">
    <source>
        <dbReference type="ARBA" id="ARBA00022946"/>
    </source>
</evidence>
<name>A0A2C9WD93_MANES</name>
<dbReference type="Pfam" id="PF01434">
    <property type="entry name" value="Peptidase_M41"/>
    <property type="match status" value="1"/>
</dbReference>
<dbReference type="InterPro" id="IPR003593">
    <property type="entry name" value="AAA+_ATPase"/>
</dbReference>
<dbReference type="GO" id="GO:0009535">
    <property type="term" value="C:chloroplast thylakoid membrane"/>
    <property type="evidence" value="ECO:0000318"/>
    <property type="project" value="GO_Central"/>
</dbReference>
<dbReference type="InterPro" id="IPR041569">
    <property type="entry name" value="AAA_lid_3"/>
</dbReference>
<dbReference type="PANTHER" id="PTHR23076:SF49">
    <property type="entry name" value="ATP-DEPENDENT ZINC METALLOPROTEASE FTSH 7, CHLOROPLASTIC"/>
    <property type="match status" value="1"/>
</dbReference>
<dbReference type="GO" id="GO:0004222">
    <property type="term" value="F:metalloendopeptidase activity"/>
    <property type="evidence" value="ECO:0007669"/>
    <property type="project" value="InterPro"/>
</dbReference>
<dbReference type="OMA" id="EYLRPTI"/>
<dbReference type="SUPFAM" id="SSF52540">
    <property type="entry name" value="P-loop containing nucleoside triphosphate hydrolases"/>
    <property type="match status" value="1"/>
</dbReference>
<comment type="function">
    <text evidence="2">Probable ATP-dependent zinc metallopeptidase.</text>
</comment>
<organism evidence="22 23">
    <name type="scientific">Manihot esculenta</name>
    <name type="common">Cassava</name>
    <name type="synonym">Jatropha manihot</name>
    <dbReference type="NCBI Taxonomy" id="3983"/>
    <lineage>
        <taxon>Eukaryota</taxon>
        <taxon>Viridiplantae</taxon>
        <taxon>Streptophyta</taxon>
        <taxon>Embryophyta</taxon>
        <taxon>Tracheophyta</taxon>
        <taxon>Spermatophyta</taxon>
        <taxon>Magnoliopsida</taxon>
        <taxon>eudicotyledons</taxon>
        <taxon>Gunneridae</taxon>
        <taxon>Pentapetalae</taxon>
        <taxon>rosids</taxon>
        <taxon>fabids</taxon>
        <taxon>Malpighiales</taxon>
        <taxon>Euphorbiaceae</taxon>
        <taxon>Crotonoideae</taxon>
        <taxon>Manihoteae</taxon>
        <taxon>Manihot</taxon>
    </lineage>
</organism>
<evidence type="ECO:0000256" key="3">
    <source>
        <dbReference type="ARBA" id="ARBA00010044"/>
    </source>
</evidence>
<evidence type="ECO:0000256" key="2">
    <source>
        <dbReference type="ARBA" id="ARBA00003497"/>
    </source>
</evidence>
<feature type="compositionally biased region" description="Polar residues" evidence="20">
    <location>
        <begin position="113"/>
        <end position="124"/>
    </location>
</feature>
<evidence type="ECO:0000256" key="4">
    <source>
        <dbReference type="ARBA" id="ARBA00010550"/>
    </source>
</evidence>
<dbReference type="GO" id="GO:0005524">
    <property type="term" value="F:ATP binding"/>
    <property type="evidence" value="ECO:0007669"/>
    <property type="project" value="UniProtKB-KW"/>
</dbReference>
<keyword evidence="11" id="KW-0378">Hydrolase</keyword>
<gene>
    <name evidence="22" type="ORF">MANES_02G121800v8</name>
</gene>
<keyword evidence="7" id="KW-0645">Protease</keyword>
<dbReference type="NCBIfam" id="TIGR01241">
    <property type="entry name" value="FtsH_fam"/>
    <property type="match status" value="1"/>
</dbReference>
<sequence>MSSMIETLRPITHAKFQANSTCNIHSSHGLCFFRYRSRVFLHHFSHRSIPHPASFPPVVSCKALLQGGGERLSVWGSGFLRNQKIRESRILANGQDSDSTASSSEKRSESEGQKVSNNPPNSGPKQRREKQGKSQWWWSKKQSWKWQPLIQAQEISVLLLQLGIVMFVMRLLRPGIPLPGSEPRQPTTFISVPYSEFLSKINTNQVQKVEVDGVHIMFKLKNEGSTNYESGEAVNTKFQESESLLRSMAPTTKRIVFTTTRPSDIKTPYEKMLENQVEFGSPDKRSGGFLNSALIALFYVAVLAGLLHRFPVSFSQHTAGQIRNRKSGGSGGSKVSEQGETITFADVAGVDEAKEELEEIVEFLRNPERYIRLGARPPRGVLLVGLPGTGKTLLAKAVAGEAEVPFISCSASEFVELYVGMGASRVRDLFARAKKEAPSIIFIDEIDAVAKSRDGKFRIVSNDEREQTLNQLLTEMDGFDSNSAVIVLGATNRSDVLDPALRRPGRFDRVVMVETPDRNGREAILKVHASKKELPLSEDVDLSEIASMTTGFTGADLANLVNEAALLAGRKNKLVVEKIDFIQAVERSIAGIEKKTAKLQGSEKGVVARHEAGHAVVGTAVANLLPGQPRVEKLSILPRSGGALGFTYTPPTNEDRYLLFIDELRGRLVTLLGGRAAEEVVYSGRVSTGALDDIRRATDMAYKAVAEYGLNQTIGPVSLATLSGGGMDESGVAPWGRDQGHLVDLVQIEVKTLLQSALDVALAVVRANPTVLEGLGAHLEAKEKVEGEELQQWLKLVVAPKELSIFVRGEQESLLLQQAGL</sequence>
<dbReference type="InterPro" id="IPR003959">
    <property type="entry name" value="ATPase_AAA_core"/>
</dbReference>
<dbReference type="OrthoDB" id="1413014at2759"/>
<proteinExistence type="inferred from homology"/>
<comment type="similarity">
    <text evidence="4">In the N-terminal section; belongs to the AAA ATPase family.</text>
</comment>
<dbReference type="Pfam" id="PF17862">
    <property type="entry name" value="AAA_lid_3"/>
    <property type="match status" value="1"/>
</dbReference>
<dbReference type="Gramene" id="Manes.02G121800.3.v8.1">
    <property type="protein sequence ID" value="Manes.02G121800.3.v8.1.CDS"/>
    <property type="gene ID" value="Manes.02G121800.v8.1"/>
</dbReference>
<evidence type="ECO:0000256" key="1">
    <source>
        <dbReference type="ARBA" id="ARBA00001947"/>
    </source>
</evidence>
<comment type="cofactor">
    <cofactor evidence="1">
        <name>Zn(2+)</name>
        <dbReference type="ChEBI" id="CHEBI:29105"/>
    </cofactor>
</comment>
<dbReference type="HAMAP" id="MF_01458">
    <property type="entry name" value="FtsH"/>
    <property type="match status" value="1"/>
</dbReference>
<comment type="caution">
    <text evidence="22">The sequence shown here is derived from an EMBL/GenBank/DDBJ whole genome shotgun (WGS) entry which is preliminary data.</text>
</comment>
<feature type="domain" description="AAA+ ATPase" evidence="21">
    <location>
        <begin position="377"/>
        <end position="517"/>
    </location>
</feature>
<dbReference type="FunFam" id="1.10.8.60:FF:000001">
    <property type="entry name" value="ATP-dependent zinc metalloprotease FtsH"/>
    <property type="match status" value="1"/>
</dbReference>
<dbReference type="STRING" id="3983.A0A2C9WD93"/>
<comment type="similarity">
    <text evidence="3">In the C-terminal section; belongs to the peptidase M41 family.</text>
</comment>
<dbReference type="Gene3D" id="1.10.8.60">
    <property type="match status" value="1"/>
</dbReference>
<evidence type="ECO:0000259" key="21">
    <source>
        <dbReference type="SMART" id="SM00382"/>
    </source>
</evidence>
<evidence type="ECO:0000256" key="6">
    <source>
        <dbReference type="ARBA" id="ARBA00022640"/>
    </source>
</evidence>
<evidence type="ECO:0000256" key="13">
    <source>
        <dbReference type="ARBA" id="ARBA00022840"/>
    </source>
</evidence>
<dbReference type="Pfam" id="PF00004">
    <property type="entry name" value="AAA"/>
    <property type="match status" value="1"/>
</dbReference>
<dbReference type="InterPro" id="IPR005936">
    <property type="entry name" value="FtsH"/>
</dbReference>
<evidence type="ECO:0000256" key="11">
    <source>
        <dbReference type="ARBA" id="ARBA00022801"/>
    </source>
</evidence>
<evidence type="ECO:0000256" key="8">
    <source>
        <dbReference type="ARBA" id="ARBA00022692"/>
    </source>
</evidence>
<dbReference type="Gene3D" id="1.20.58.760">
    <property type="entry name" value="Peptidase M41"/>
    <property type="match status" value="1"/>
</dbReference>
<dbReference type="GO" id="GO:0016887">
    <property type="term" value="F:ATP hydrolysis activity"/>
    <property type="evidence" value="ECO:0007669"/>
    <property type="project" value="InterPro"/>
</dbReference>
<evidence type="ECO:0000256" key="20">
    <source>
        <dbReference type="SAM" id="MobiDB-lite"/>
    </source>
</evidence>
<accession>A0A2C9WD93</accession>
<protein>
    <recommendedName>
        <fullName evidence="21">AAA+ ATPase domain-containing protein</fullName>
    </recommendedName>
</protein>
<evidence type="ECO:0000256" key="17">
    <source>
        <dbReference type="ARBA" id="ARBA00023078"/>
    </source>
</evidence>
<evidence type="ECO:0000256" key="12">
    <source>
        <dbReference type="ARBA" id="ARBA00022833"/>
    </source>
</evidence>
<dbReference type="GO" id="GO:0006508">
    <property type="term" value="P:proteolysis"/>
    <property type="evidence" value="ECO:0000318"/>
    <property type="project" value="GO_Central"/>
</dbReference>
<dbReference type="Proteomes" id="UP000091857">
    <property type="component" value="Chromosome 2"/>
</dbReference>
<evidence type="ECO:0000256" key="7">
    <source>
        <dbReference type="ARBA" id="ARBA00022670"/>
    </source>
</evidence>
<dbReference type="Gene3D" id="3.40.50.300">
    <property type="entry name" value="P-loop containing nucleotide triphosphate hydrolases"/>
    <property type="match status" value="1"/>
</dbReference>
<keyword evidence="12" id="KW-0862">Zinc</keyword>
<dbReference type="InterPro" id="IPR000642">
    <property type="entry name" value="Peptidase_M41"/>
</dbReference>
<keyword evidence="6" id="KW-0934">Plastid</keyword>
<keyword evidence="13" id="KW-0067">ATP-binding</keyword>